<dbReference type="AlphaFoldDB" id="A0A7J9FT06"/>
<dbReference type="EMBL" id="JABEZW010227502">
    <property type="protein sequence ID" value="MBA0788308.1"/>
    <property type="molecule type" value="Genomic_DNA"/>
</dbReference>
<sequence length="44" mass="4865">MNIIGMSEDDTRKRVEVFSLSIYGLVIFPKALGHVDDAVSDILV</sequence>
<comment type="caution">
    <text evidence="1">The sequence shown here is derived from an EMBL/GenBank/DDBJ whole genome shotgun (WGS) entry which is preliminary data.</text>
</comment>
<accession>A0A7J9FT06</accession>
<proteinExistence type="predicted"/>
<keyword evidence="2" id="KW-1185">Reference proteome</keyword>
<organism evidence="1 2">
    <name type="scientific">Gossypium trilobum</name>
    <dbReference type="NCBI Taxonomy" id="34281"/>
    <lineage>
        <taxon>Eukaryota</taxon>
        <taxon>Viridiplantae</taxon>
        <taxon>Streptophyta</taxon>
        <taxon>Embryophyta</taxon>
        <taxon>Tracheophyta</taxon>
        <taxon>Spermatophyta</taxon>
        <taxon>Magnoliopsida</taxon>
        <taxon>eudicotyledons</taxon>
        <taxon>Gunneridae</taxon>
        <taxon>Pentapetalae</taxon>
        <taxon>rosids</taxon>
        <taxon>malvids</taxon>
        <taxon>Malvales</taxon>
        <taxon>Malvaceae</taxon>
        <taxon>Malvoideae</taxon>
        <taxon>Gossypium</taxon>
    </lineage>
</organism>
<gene>
    <name evidence="1" type="ORF">Gotri_025742</name>
</gene>
<evidence type="ECO:0000313" key="1">
    <source>
        <dbReference type="EMBL" id="MBA0788308.1"/>
    </source>
</evidence>
<evidence type="ECO:0000313" key="2">
    <source>
        <dbReference type="Proteomes" id="UP000593568"/>
    </source>
</evidence>
<name>A0A7J9FT06_9ROSI</name>
<protein>
    <submittedName>
        <fullName evidence="1">Uncharacterized protein</fullName>
    </submittedName>
</protein>
<reference evidence="1 2" key="1">
    <citation type="journal article" date="2019" name="Genome Biol. Evol.">
        <title>Insights into the evolution of the New World diploid cottons (Gossypium, subgenus Houzingenia) based on genome sequencing.</title>
        <authorList>
            <person name="Grover C.E."/>
            <person name="Arick M.A. 2nd"/>
            <person name="Thrash A."/>
            <person name="Conover J.L."/>
            <person name="Sanders W.S."/>
            <person name="Peterson D.G."/>
            <person name="Frelichowski J.E."/>
            <person name="Scheffler J.A."/>
            <person name="Scheffler B.E."/>
            <person name="Wendel J.F."/>
        </authorList>
    </citation>
    <scope>NUCLEOTIDE SEQUENCE [LARGE SCALE GENOMIC DNA]</scope>
    <source>
        <strain evidence="1">8</strain>
        <tissue evidence="1">Leaf</tissue>
    </source>
</reference>
<dbReference type="Proteomes" id="UP000593568">
    <property type="component" value="Unassembled WGS sequence"/>
</dbReference>